<reference evidence="1" key="1">
    <citation type="submission" date="2015-05" db="UniProtKB">
        <authorList>
            <consortium name="EnsemblMetazoa"/>
        </authorList>
    </citation>
    <scope>IDENTIFICATION</scope>
</reference>
<dbReference type="EMBL" id="ACPB03024927">
    <property type="status" value="NOT_ANNOTATED_CDS"/>
    <property type="molecule type" value="Genomic_DNA"/>
</dbReference>
<evidence type="ECO:0000313" key="1">
    <source>
        <dbReference type="EnsemblMetazoa" id="RPRC004594-PA"/>
    </source>
</evidence>
<dbReference type="Proteomes" id="UP000015103">
    <property type="component" value="Unassembled WGS sequence"/>
</dbReference>
<keyword evidence="2" id="KW-1185">Reference proteome</keyword>
<dbReference type="VEuPathDB" id="VectorBase:RPRC004594"/>
<protein>
    <submittedName>
        <fullName evidence="1">Uncharacterized protein</fullName>
    </submittedName>
</protein>
<name>T1HKM0_RHOPR</name>
<dbReference type="InParanoid" id="T1HKM0"/>
<dbReference type="RefSeq" id="XP_073983014.1">
    <property type="nucleotide sequence ID" value="XM_074126913.1"/>
</dbReference>
<dbReference type="AlphaFoldDB" id="T1HKM0"/>
<organism evidence="1 2">
    <name type="scientific">Rhodnius prolixus</name>
    <name type="common">Triatomid bug</name>
    <dbReference type="NCBI Taxonomy" id="13249"/>
    <lineage>
        <taxon>Eukaryota</taxon>
        <taxon>Metazoa</taxon>
        <taxon>Ecdysozoa</taxon>
        <taxon>Arthropoda</taxon>
        <taxon>Hexapoda</taxon>
        <taxon>Insecta</taxon>
        <taxon>Pterygota</taxon>
        <taxon>Neoptera</taxon>
        <taxon>Paraneoptera</taxon>
        <taxon>Hemiptera</taxon>
        <taxon>Heteroptera</taxon>
        <taxon>Panheteroptera</taxon>
        <taxon>Cimicomorpha</taxon>
        <taxon>Reduviidae</taxon>
        <taxon>Triatominae</taxon>
        <taxon>Rhodnius</taxon>
    </lineage>
</organism>
<accession>T1HKM0</accession>
<dbReference type="HOGENOM" id="CLU_1637507_0_0_1"/>
<dbReference type="GeneID" id="141453541"/>
<sequence>MNKNSAIVTFNGINAQIRLCPNTGFVRQVYYNEKSSQVSTGNHLVQMDGNFWKPKKSMKYNENPDKIRREECKHPLRTCRVSRLGFYLGYQQPVSYRPRIQNSYAEHDGLDKIKQFSFDTLPPGDKLEASKIRIVHGMRKSGINFAEYVKNNVTTATSNVVV</sequence>
<proteinExistence type="predicted"/>
<dbReference type="EnsemblMetazoa" id="RPRC004594-RA">
    <property type="protein sequence ID" value="RPRC004594-PA"/>
    <property type="gene ID" value="RPRC004594"/>
</dbReference>
<evidence type="ECO:0000313" key="2">
    <source>
        <dbReference type="Proteomes" id="UP000015103"/>
    </source>
</evidence>